<accession>A0AA41Q1X8</accession>
<feature type="signal peptide" evidence="1">
    <location>
        <begin position="1"/>
        <end position="20"/>
    </location>
</feature>
<evidence type="ECO:0000313" key="3">
    <source>
        <dbReference type="Proteomes" id="UP001165378"/>
    </source>
</evidence>
<protein>
    <recommendedName>
        <fullName evidence="4">Lipoprotein</fullName>
    </recommendedName>
</protein>
<evidence type="ECO:0000313" key="2">
    <source>
        <dbReference type="EMBL" id="MCF2529430.1"/>
    </source>
</evidence>
<dbReference type="PROSITE" id="PS51257">
    <property type="entry name" value="PROKAR_LIPOPROTEIN"/>
    <property type="match status" value="1"/>
</dbReference>
<gene>
    <name evidence="2" type="ORF">LZ495_19725</name>
</gene>
<keyword evidence="3" id="KW-1185">Reference proteome</keyword>
<dbReference type="InterPro" id="IPR010916">
    <property type="entry name" value="TonB_box_CS"/>
</dbReference>
<proteinExistence type="predicted"/>
<keyword evidence="1" id="KW-0732">Signal</keyword>
<name>A0AA41Q1X8_9ACTN</name>
<evidence type="ECO:0008006" key="4">
    <source>
        <dbReference type="Google" id="ProtNLM"/>
    </source>
</evidence>
<feature type="chain" id="PRO_5041244003" description="Lipoprotein" evidence="1">
    <location>
        <begin position="21"/>
        <end position="145"/>
    </location>
</feature>
<organism evidence="2 3">
    <name type="scientific">Yinghuangia soli</name>
    <dbReference type="NCBI Taxonomy" id="2908204"/>
    <lineage>
        <taxon>Bacteria</taxon>
        <taxon>Bacillati</taxon>
        <taxon>Actinomycetota</taxon>
        <taxon>Actinomycetes</taxon>
        <taxon>Kitasatosporales</taxon>
        <taxon>Streptomycetaceae</taxon>
        <taxon>Yinghuangia</taxon>
    </lineage>
</organism>
<sequence length="145" mass="15446">MTNRRRAAFAGTAVVLGALALTGCEKPTPLVTVVSGSDSITVEAKCYNKTITSENSTKCTPEKPKTFAVKPGSTFGIGVEGDVADKWQVLVGSRETSVIEDRTFFNGLPVPLDAFESEKELQVRVIKLGGDGDIKGLWTVNLVKA</sequence>
<dbReference type="EMBL" id="JAKFHA010000011">
    <property type="protein sequence ID" value="MCF2529430.1"/>
    <property type="molecule type" value="Genomic_DNA"/>
</dbReference>
<evidence type="ECO:0000256" key="1">
    <source>
        <dbReference type="SAM" id="SignalP"/>
    </source>
</evidence>
<comment type="caution">
    <text evidence="2">The sequence shown here is derived from an EMBL/GenBank/DDBJ whole genome shotgun (WGS) entry which is preliminary data.</text>
</comment>
<dbReference type="Proteomes" id="UP001165378">
    <property type="component" value="Unassembled WGS sequence"/>
</dbReference>
<dbReference type="PROSITE" id="PS00430">
    <property type="entry name" value="TONB_DEPENDENT_REC_1"/>
    <property type="match status" value="1"/>
</dbReference>
<dbReference type="AlphaFoldDB" id="A0AA41Q1X8"/>
<dbReference type="RefSeq" id="WP_235053734.1">
    <property type="nucleotide sequence ID" value="NZ_JAKFHA010000011.1"/>
</dbReference>
<reference evidence="2" key="1">
    <citation type="submission" date="2022-01" db="EMBL/GenBank/DDBJ databases">
        <title>Genome-Based Taxonomic Classification of the Phylum Actinobacteria.</title>
        <authorList>
            <person name="Gao Y."/>
        </authorList>
    </citation>
    <scope>NUCLEOTIDE SEQUENCE</scope>
    <source>
        <strain evidence="2">KLBMP 8922</strain>
    </source>
</reference>